<comment type="caution">
    <text evidence="1">The sequence shown here is derived from an EMBL/GenBank/DDBJ whole genome shotgun (WGS) entry which is preliminary data.</text>
</comment>
<accession>A0ABN9UU57</accession>
<dbReference type="Proteomes" id="UP001189429">
    <property type="component" value="Unassembled WGS sequence"/>
</dbReference>
<evidence type="ECO:0000313" key="2">
    <source>
        <dbReference type="Proteomes" id="UP001189429"/>
    </source>
</evidence>
<protein>
    <submittedName>
        <fullName evidence="1">Uncharacterized protein</fullName>
    </submittedName>
</protein>
<proteinExistence type="predicted"/>
<reference evidence="1" key="1">
    <citation type="submission" date="2023-10" db="EMBL/GenBank/DDBJ databases">
        <authorList>
            <person name="Chen Y."/>
            <person name="Shah S."/>
            <person name="Dougan E. K."/>
            <person name="Thang M."/>
            <person name="Chan C."/>
        </authorList>
    </citation>
    <scope>NUCLEOTIDE SEQUENCE [LARGE SCALE GENOMIC DNA]</scope>
</reference>
<name>A0ABN9UU57_9DINO</name>
<sequence length="118" mass="13720">MKNGKWNDRSGVMAEMLKNGSDILHDRVLQLFNEVLWPESEPPEAWRQSRLVVIFRKGDPELHQKYRPIATLPILYQLFARMVCDRVQPVPMSKLPPEGYSTEDSLLSLILLLEKCKE</sequence>
<evidence type="ECO:0000313" key="1">
    <source>
        <dbReference type="EMBL" id="CAK0863619.1"/>
    </source>
</evidence>
<organism evidence="1 2">
    <name type="scientific">Prorocentrum cordatum</name>
    <dbReference type="NCBI Taxonomy" id="2364126"/>
    <lineage>
        <taxon>Eukaryota</taxon>
        <taxon>Sar</taxon>
        <taxon>Alveolata</taxon>
        <taxon>Dinophyceae</taxon>
        <taxon>Prorocentrales</taxon>
        <taxon>Prorocentraceae</taxon>
        <taxon>Prorocentrum</taxon>
    </lineage>
</organism>
<keyword evidence="2" id="KW-1185">Reference proteome</keyword>
<gene>
    <name evidence="1" type="ORF">PCOR1329_LOCUS51721</name>
</gene>
<dbReference type="EMBL" id="CAUYUJ010016282">
    <property type="protein sequence ID" value="CAK0863619.1"/>
    <property type="molecule type" value="Genomic_DNA"/>
</dbReference>